<feature type="region of interest" description="Disordered" evidence="4">
    <location>
        <begin position="523"/>
        <end position="544"/>
    </location>
</feature>
<feature type="region of interest" description="Disordered" evidence="4">
    <location>
        <begin position="308"/>
        <end position="414"/>
    </location>
</feature>
<dbReference type="RefSeq" id="XP_003885153.1">
    <property type="nucleotide sequence ID" value="XM_003885104.1"/>
</dbReference>
<feature type="region of interest" description="Disordered" evidence="4">
    <location>
        <begin position="1123"/>
        <end position="1165"/>
    </location>
</feature>
<reference evidence="5" key="1">
    <citation type="submission" date="2011-02" db="EMBL/GenBank/DDBJ databases">
        <authorList>
            <person name="Aslett M."/>
        </authorList>
    </citation>
    <scope>NUCLEOTIDE SEQUENCE</scope>
    <source>
        <strain evidence="5">Liverpool</strain>
    </source>
</reference>
<gene>
    <name evidence="6" type="ORF">BN1204_055500</name>
    <name evidence="5" type="ORF">NCLIV_055500</name>
</gene>
<dbReference type="eggNOG" id="ENOG502QZ6T">
    <property type="taxonomic scope" value="Eukaryota"/>
</dbReference>
<reference evidence="7" key="3">
    <citation type="journal article" date="2012" name="PLoS Pathog.">
        <title>Comparative genomics of the apicomplexan parasites Toxoplasma gondii and Neospora caninum: Coccidia differing in host range and transmission strategy.</title>
        <authorList>
            <person name="Reid A.J."/>
            <person name="Vermont S.J."/>
            <person name="Cotton J.A."/>
            <person name="Harris D."/>
            <person name="Hill-Cawthorne G.A."/>
            <person name="Konen-Waisman S."/>
            <person name="Latham S.M."/>
            <person name="Mourier T."/>
            <person name="Norton R."/>
            <person name="Quail M.A."/>
            <person name="Sanders M."/>
            <person name="Shanmugam D."/>
            <person name="Sohal A."/>
            <person name="Wasmuth J.D."/>
            <person name="Brunk B."/>
            <person name="Grigg M.E."/>
            <person name="Howard J.C."/>
            <person name="Parkinson J."/>
            <person name="Roos D.S."/>
            <person name="Trees A.J."/>
            <person name="Berriman M."/>
            <person name="Pain A."/>
            <person name="Wastling J.M."/>
        </authorList>
    </citation>
    <scope>NUCLEOTIDE SEQUENCE [LARGE SCALE GENOMIC DNA]</scope>
    <source>
        <strain evidence="7">Liverpool</strain>
    </source>
</reference>
<keyword evidence="1" id="KW-0540">Nuclease</keyword>
<feature type="compositionally biased region" description="Basic and acidic residues" evidence="4">
    <location>
        <begin position="400"/>
        <end position="414"/>
    </location>
</feature>
<dbReference type="SUPFAM" id="SSF56281">
    <property type="entry name" value="Metallo-hydrolase/oxidoreductase"/>
    <property type="match status" value="1"/>
</dbReference>
<reference evidence="5" key="2">
    <citation type="submission" date="2011-03" db="EMBL/GenBank/DDBJ databases">
        <title>Comparative genomics and transcriptomics of Neospora caninum and Toxoplasma gondii.</title>
        <authorList>
            <person name="Reid A.J."/>
            <person name="Sohal A."/>
            <person name="Harris D."/>
            <person name="Quail M."/>
            <person name="Sanders M."/>
            <person name="Berriman M."/>
            <person name="Wastling J.M."/>
            <person name="Pain A."/>
        </authorList>
    </citation>
    <scope>NUCLEOTIDE SEQUENCE</scope>
    <source>
        <strain evidence="5">Liverpool</strain>
    </source>
</reference>
<evidence type="ECO:0000313" key="5">
    <source>
        <dbReference type="EMBL" id="CBZ55125.1"/>
    </source>
</evidence>
<dbReference type="PANTHER" id="PTHR23240:SF8">
    <property type="entry name" value="PROTEIN ARTEMIS"/>
    <property type="match status" value="1"/>
</dbReference>
<feature type="region of interest" description="Disordered" evidence="4">
    <location>
        <begin position="743"/>
        <end position="769"/>
    </location>
</feature>
<dbReference type="GO" id="GO:0035312">
    <property type="term" value="F:5'-3' DNA exonuclease activity"/>
    <property type="evidence" value="ECO:0007669"/>
    <property type="project" value="TreeGrafter"/>
</dbReference>
<evidence type="ECO:0000256" key="1">
    <source>
        <dbReference type="ARBA" id="ARBA00022722"/>
    </source>
</evidence>
<dbReference type="InterPro" id="IPR036866">
    <property type="entry name" value="RibonucZ/Hydroxyglut_hydro"/>
</dbReference>
<proteinExistence type="predicted"/>
<feature type="compositionally biased region" description="Gly residues" evidence="4">
    <location>
        <begin position="214"/>
        <end position="223"/>
    </location>
</feature>
<evidence type="ECO:0000313" key="6">
    <source>
        <dbReference type="EMBL" id="CEL69851.1"/>
    </source>
</evidence>
<feature type="compositionally biased region" description="Acidic residues" evidence="4">
    <location>
        <begin position="818"/>
        <end position="832"/>
    </location>
</feature>
<evidence type="ECO:0000313" key="7">
    <source>
        <dbReference type="Proteomes" id="UP000007494"/>
    </source>
</evidence>
<dbReference type="EMBL" id="LN714486">
    <property type="protein sequence ID" value="CEL69851.1"/>
    <property type="molecule type" value="Genomic_DNA"/>
</dbReference>
<feature type="compositionally biased region" description="Basic and acidic residues" evidence="4">
    <location>
        <begin position="1130"/>
        <end position="1140"/>
    </location>
</feature>
<keyword evidence="2" id="KW-0378">Hydrolase</keyword>
<keyword evidence="7" id="KW-1185">Reference proteome</keyword>
<evidence type="ECO:0000256" key="3">
    <source>
        <dbReference type="ARBA" id="ARBA00022839"/>
    </source>
</evidence>
<keyword evidence="3" id="KW-0269">Exonuclease</keyword>
<dbReference type="OrthoDB" id="346985at2759"/>
<feature type="region of interest" description="Disordered" evidence="4">
    <location>
        <begin position="30"/>
        <end position="230"/>
    </location>
</feature>
<dbReference type="PANTHER" id="PTHR23240">
    <property type="entry name" value="DNA CROSS-LINK REPAIR PROTEIN PSO2/SNM1-RELATED"/>
    <property type="match status" value="1"/>
</dbReference>
<feature type="compositionally biased region" description="Basic and acidic residues" evidence="4">
    <location>
        <begin position="182"/>
        <end position="207"/>
    </location>
</feature>
<feature type="compositionally biased region" description="Basic and acidic residues" evidence="4">
    <location>
        <begin position="378"/>
        <end position="390"/>
    </location>
</feature>
<feature type="compositionally biased region" description="Low complexity" evidence="4">
    <location>
        <begin position="44"/>
        <end position="116"/>
    </location>
</feature>
<protein>
    <recommendedName>
        <fullName evidence="8">Metallo-beta-lactamase domain-containing protein</fullName>
    </recommendedName>
</protein>
<feature type="compositionally biased region" description="Basic and acidic residues" evidence="4">
    <location>
        <begin position="328"/>
        <end position="345"/>
    </location>
</feature>
<dbReference type="Proteomes" id="UP000007494">
    <property type="component" value="Chromosome XI"/>
</dbReference>
<dbReference type="InParanoid" id="F0VN29"/>
<evidence type="ECO:0000256" key="4">
    <source>
        <dbReference type="SAM" id="MobiDB-lite"/>
    </source>
</evidence>
<dbReference type="VEuPathDB" id="ToxoDB:NCLIV_055500"/>
<dbReference type="AlphaFoldDB" id="F0VN29"/>
<feature type="region of interest" description="Disordered" evidence="4">
    <location>
        <begin position="789"/>
        <end position="863"/>
    </location>
</feature>
<dbReference type="EMBL" id="FR823392">
    <property type="protein sequence ID" value="CBZ55125.1"/>
    <property type="molecule type" value="Genomic_DNA"/>
</dbReference>
<accession>F0VN29</accession>
<organism evidence="5 7">
    <name type="scientific">Neospora caninum (strain Liverpool)</name>
    <dbReference type="NCBI Taxonomy" id="572307"/>
    <lineage>
        <taxon>Eukaryota</taxon>
        <taxon>Sar</taxon>
        <taxon>Alveolata</taxon>
        <taxon>Apicomplexa</taxon>
        <taxon>Conoidasida</taxon>
        <taxon>Coccidia</taxon>
        <taxon>Eucoccidiorida</taxon>
        <taxon>Eimeriorina</taxon>
        <taxon>Sarcocystidae</taxon>
        <taxon>Neospora</taxon>
    </lineage>
</organism>
<evidence type="ECO:0000256" key="2">
    <source>
        <dbReference type="ARBA" id="ARBA00022801"/>
    </source>
</evidence>
<dbReference type="GO" id="GO:0006303">
    <property type="term" value="P:double-strand break repair via nonhomologous end joining"/>
    <property type="evidence" value="ECO:0007669"/>
    <property type="project" value="TreeGrafter"/>
</dbReference>
<dbReference type="GO" id="GO:0003684">
    <property type="term" value="F:damaged DNA binding"/>
    <property type="evidence" value="ECO:0007669"/>
    <property type="project" value="TreeGrafter"/>
</dbReference>
<feature type="compositionally biased region" description="Polar residues" evidence="4">
    <location>
        <begin position="789"/>
        <end position="798"/>
    </location>
</feature>
<sequence>MPLPGPLPFTTIFVDFFRLPLHLRRLTEKQRTAKGTPVSVTAESSNTSPVSISSPVSSSSSAASSCDQRTSSHFPSSSLSLHPFGPSSCASSCPWAPSSLPSSPSPPAGQSALLPSNALSSHNKSEQRDQEVERRESEVDRRCAQKTENGESRGRGGRDRLDSRRSVGREGETRVPSGGTDKGGEGRGETAGERKEERCLPNGKEKPGPNAGFDGKGPLGQGVGAEEEKRTGGNAEFHFYSDNPWVFLLSHLHADHIGGLHGRWQDGSIFCSPTTRRLLLLRFPALASRVAALELYRVYRFFFHSERSKARTDPAQPANRDSSVHTPGGDRGESSAGCSREDRCDSASVPSVHPPDAKDPTTGDANENARGSLTKKARPQEDATEERRDGSYLVETAENGGREDVSKERDGTHTNDDSLCVQIMLVDAHHCQGAVLFVLQSPAFGVYVHTGDLNCNPDTVDRIIRDIKCAVLALRCADENTPSLCPSPTPFAAGGDETHFFHGGTGNDVELVCGKTVYTPATSRAPPSVMEPSTSSSLSSSSLPSSLSSSYVSSSVGSLSVEASHEERGQGLDGFDCSSFDAAHVDHLFLDNTYLHPVFDFSSSRDSFSRLVSCVRSLVCILSSRGTFHREQRARPSPAGSSPIPSVSPSSPASLWLLIGTDSLGKEDLLAALSQKLGVPISVSVARFEAMKVYLQPSVLSAHFRRGLPAELERALACQQGRASSASRRRQSGRSACEARLLHFQSRSGDTRQPAADSMRGASRPGKTESSGCCPCLPCLACSSCTASVETQGSNTGTGRDAIRETEGEGEREIGREEGEEEREEGREDEGETSAAGEAQPRQTEDERGTAAGRGKGAYRGQEDGKTEGFGLRVFGVSRHLLRRCVICLHNQWKSAVYRHRSSARTQRMETRNLRQADEEILSRTVVGVFCSEHGSVQLCASLPEPSLRLNVSRTELAFLMAEREEAPGDLALTVGDLLMEDDFVQEFSQELRQSVSVSRGEVALPTAYSPGAPYDGDEGVQLFMEACDVSSVFLAAGRTCISAASARQKKTSRNQVHAAKKRMTLRRDCREAEALACPRHGSLAAKQRELLERDRGSGAPPPRAFVHCIDAETSFSFFGANERRKRNGRAREGGREARNKGRAGVRRPASKMRQSSHAGERTAQEKVNCLRAPPPPGLFSSLTFPAGTNPGNVRSGFRDWPCHGATLFLPKLTRTKRLCTMTRMQVQRHSCTHVHKCRRHIYIYIYIYI</sequence>
<feature type="compositionally biased region" description="Basic residues" evidence="4">
    <location>
        <begin position="1141"/>
        <end position="1151"/>
    </location>
</feature>
<feature type="compositionally biased region" description="Low complexity" evidence="4">
    <location>
        <begin position="526"/>
        <end position="544"/>
    </location>
</feature>
<evidence type="ECO:0008006" key="8">
    <source>
        <dbReference type="Google" id="ProtNLM"/>
    </source>
</evidence>
<dbReference type="GO" id="GO:0036297">
    <property type="term" value="P:interstrand cross-link repair"/>
    <property type="evidence" value="ECO:0007669"/>
    <property type="project" value="TreeGrafter"/>
</dbReference>
<name>F0VN29_NEOCL</name>
<reference evidence="6" key="4">
    <citation type="journal article" date="2015" name="PLoS ONE">
        <title>Comprehensive Evaluation of Toxoplasma gondii VEG and Neospora caninum LIV Genomes with Tachyzoite Stage Transcriptome and Proteome Defines Novel Transcript Features.</title>
        <authorList>
            <person name="Ramaprasad A."/>
            <person name="Mourier T."/>
            <person name="Naeem R."/>
            <person name="Malas T.B."/>
            <person name="Moussa E."/>
            <person name="Panigrahi A."/>
            <person name="Vermont S.J."/>
            <person name="Otto T.D."/>
            <person name="Wastling J."/>
            <person name="Pain A."/>
        </authorList>
    </citation>
    <scope>NUCLEOTIDE SEQUENCE</scope>
    <source>
        <strain evidence="6">Liverpool</strain>
    </source>
</reference>
<feature type="compositionally biased region" description="Basic and acidic residues" evidence="4">
    <location>
        <begin position="123"/>
        <end position="173"/>
    </location>
</feature>
<dbReference type="GeneID" id="13446840"/>
<dbReference type="OMA" id="TIFVDFF"/>
<feature type="compositionally biased region" description="Basic and acidic residues" evidence="4">
    <location>
        <begin position="801"/>
        <end position="817"/>
    </location>
</feature>
<dbReference type="Gene3D" id="3.60.15.10">
    <property type="entry name" value="Ribonuclease Z/Hydroxyacylglutathione hydrolase-like"/>
    <property type="match status" value="1"/>
</dbReference>